<gene>
    <name evidence="1" type="primary">gph_2</name>
    <name evidence="1" type="ORF">SPACI_043790</name>
</gene>
<dbReference type="InterPro" id="IPR036412">
    <property type="entry name" value="HAD-like_sf"/>
</dbReference>
<dbReference type="PANTHER" id="PTHR43434:SF1">
    <property type="entry name" value="PHOSPHOGLYCOLATE PHOSPHATASE"/>
    <property type="match status" value="1"/>
</dbReference>
<dbReference type="EMBL" id="CP155571">
    <property type="protein sequence ID" value="XFO74270.1"/>
    <property type="molecule type" value="Genomic_DNA"/>
</dbReference>
<dbReference type="SFLD" id="SFLDS00003">
    <property type="entry name" value="Haloacid_Dehalogenase"/>
    <property type="match status" value="1"/>
</dbReference>
<dbReference type="InterPro" id="IPR023214">
    <property type="entry name" value="HAD_sf"/>
</dbReference>
<dbReference type="Pfam" id="PF13419">
    <property type="entry name" value="HAD_2"/>
    <property type="match status" value="1"/>
</dbReference>
<dbReference type="InterPro" id="IPR023198">
    <property type="entry name" value="PGP-like_dom2"/>
</dbReference>
<evidence type="ECO:0000313" key="1">
    <source>
        <dbReference type="EMBL" id="XFO74270.1"/>
    </source>
</evidence>
<sequence>MKPSKLVMFDYDGVIVDSLEVFCESYIGACQDNGLYGIKTQKDVLTLFENNVYAALQQQGVPLSIIDKILEDYERRQSKHLLGLHLFANMADALRAISKKNKVFIITSNISAATESVMRKHGVACFEEIIGAEKEKSKIRKIEKIRARFPGLPAFYVGDTKGDMMEGKAAGTTAVGVTWGWHSREQLAAGGADFIVWSPQELVALLLR</sequence>
<dbReference type="InterPro" id="IPR041492">
    <property type="entry name" value="HAD_2"/>
</dbReference>
<dbReference type="GO" id="GO:0008967">
    <property type="term" value="F:phosphoglycolate phosphatase activity"/>
    <property type="evidence" value="ECO:0007669"/>
    <property type="project" value="UniProtKB-EC"/>
</dbReference>
<dbReference type="EC" id="3.1.3.18" evidence="1"/>
<evidence type="ECO:0000313" key="2">
    <source>
        <dbReference type="Proteomes" id="UP000216052"/>
    </source>
</evidence>
<protein>
    <submittedName>
        <fullName evidence="1">Phosphoglycolate phosphatase</fullName>
        <ecNumber evidence="1">3.1.3.18</ecNumber>
    </submittedName>
</protein>
<dbReference type="SUPFAM" id="SSF56784">
    <property type="entry name" value="HAD-like"/>
    <property type="match status" value="1"/>
</dbReference>
<keyword evidence="2" id="KW-1185">Reference proteome</keyword>
<accession>A0ABZ3J7K4</accession>
<proteinExistence type="predicted"/>
<organism evidence="1 2">
    <name type="scientific">Sporomusa acidovorans (strain ATCC 49682 / DSM 3132 / Mol)</name>
    <dbReference type="NCBI Taxonomy" id="1123286"/>
    <lineage>
        <taxon>Bacteria</taxon>
        <taxon>Bacillati</taxon>
        <taxon>Bacillota</taxon>
        <taxon>Negativicutes</taxon>
        <taxon>Selenomonadales</taxon>
        <taxon>Sporomusaceae</taxon>
        <taxon>Sporomusa</taxon>
    </lineage>
</organism>
<dbReference type="InterPro" id="IPR050155">
    <property type="entry name" value="HAD-like_hydrolase_sf"/>
</dbReference>
<keyword evidence="1" id="KW-0378">Hydrolase</keyword>
<dbReference type="Gene3D" id="3.40.50.1000">
    <property type="entry name" value="HAD superfamily/HAD-like"/>
    <property type="match status" value="1"/>
</dbReference>
<reference evidence="1" key="1">
    <citation type="submission" date="2024-05" db="EMBL/GenBank/DDBJ databases">
        <title>Isolation and characterization of Sporomusa carbonis sp. nov., a carboxydotrophic hydrogenogen in the genus of Sporomusa isolated from a charcoal burning pile.</title>
        <authorList>
            <person name="Boeer T."/>
            <person name="Rosenbaum F."/>
            <person name="Eysell L."/>
            <person name="Mueller V."/>
            <person name="Daniel R."/>
            <person name="Poehlein A."/>
        </authorList>
    </citation>
    <scope>NUCLEOTIDE SEQUENCE [LARGE SCALE GENOMIC DNA]</scope>
    <source>
        <strain evidence="1">DSM 3132</strain>
    </source>
</reference>
<name>A0ABZ3J7K4_SPOA4</name>
<dbReference type="PANTHER" id="PTHR43434">
    <property type="entry name" value="PHOSPHOGLYCOLATE PHOSPHATASE"/>
    <property type="match status" value="1"/>
</dbReference>
<dbReference type="RefSeq" id="WP_093794716.1">
    <property type="nucleotide sequence ID" value="NZ_CP155571.1"/>
</dbReference>
<dbReference type="Proteomes" id="UP000216052">
    <property type="component" value="Chromosome"/>
</dbReference>
<dbReference type="SFLD" id="SFLDG01129">
    <property type="entry name" value="C1.5:_HAD__Beta-PGM__Phosphata"/>
    <property type="match status" value="1"/>
</dbReference>
<dbReference type="Gene3D" id="1.10.150.240">
    <property type="entry name" value="Putative phosphatase, domain 2"/>
    <property type="match status" value="1"/>
</dbReference>